<name>A0A433SII9_ELYCH</name>
<evidence type="ECO:0000313" key="3">
    <source>
        <dbReference type="Proteomes" id="UP000271974"/>
    </source>
</evidence>
<dbReference type="InterPro" id="IPR050951">
    <property type="entry name" value="Retrovirus_Pol_polyprotein"/>
</dbReference>
<dbReference type="AlphaFoldDB" id="A0A433SII9"/>
<evidence type="ECO:0000313" key="2">
    <source>
        <dbReference type="EMBL" id="RUS68768.1"/>
    </source>
</evidence>
<dbReference type="InterPro" id="IPR012337">
    <property type="entry name" value="RNaseH-like_sf"/>
</dbReference>
<dbReference type="PANTHER" id="PTHR37984:SF5">
    <property type="entry name" value="PROTEIN NYNRIN-LIKE"/>
    <property type="match status" value="1"/>
</dbReference>
<reference evidence="2 3" key="1">
    <citation type="submission" date="2019-01" db="EMBL/GenBank/DDBJ databases">
        <title>A draft genome assembly of the solar-powered sea slug Elysia chlorotica.</title>
        <authorList>
            <person name="Cai H."/>
            <person name="Li Q."/>
            <person name="Fang X."/>
            <person name="Li J."/>
            <person name="Curtis N.E."/>
            <person name="Altenburger A."/>
            <person name="Shibata T."/>
            <person name="Feng M."/>
            <person name="Maeda T."/>
            <person name="Schwartz J.A."/>
            <person name="Shigenobu S."/>
            <person name="Lundholm N."/>
            <person name="Nishiyama T."/>
            <person name="Yang H."/>
            <person name="Hasebe M."/>
            <person name="Li S."/>
            <person name="Pierce S.K."/>
            <person name="Wang J."/>
        </authorList>
    </citation>
    <scope>NUCLEOTIDE SEQUENCE [LARGE SCALE GENOMIC DNA]</scope>
    <source>
        <strain evidence="2">EC2010</strain>
        <tissue evidence="2">Whole organism of an adult</tissue>
    </source>
</reference>
<gene>
    <name evidence="2" type="ORF">EGW08_023471</name>
</gene>
<organism evidence="2 3">
    <name type="scientific">Elysia chlorotica</name>
    <name type="common">Eastern emerald elysia</name>
    <name type="synonym">Sea slug</name>
    <dbReference type="NCBI Taxonomy" id="188477"/>
    <lineage>
        <taxon>Eukaryota</taxon>
        <taxon>Metazoa</taxon>
        <taxon>Spiralia</taxon>
        <taxon>Lophotrochozoa</taxon>
        <taxon>Mollusca</taxon>
        <taxon>Gastropoda</taxon>
        <taxon>Heterobranchia</taxon>
        <taxon>Euthyneura</taxon>
        <taxon>Panpulmonata</taxon>
        <taxon>Sacoglossa</taxon>
        <taxon>Placobranchoidea</taxon>
        <taxon>Plakobranchidae</taxon>
        <taxon>Elysia</taxon>
    </lineage>
</organism>
<dbReference type="CDD" id="cd01647">
    <property type="entry name" value="RT_LTR"/>
    <property type="match status" value="1"/>
</dbReference>
<dbReference type="EMBL" id="RQTK01002027">
    <property type="protein sequence ID" value="RUS68768.1"/>
    <property type="molecule type" value="Genomic_DNA"/>
</dbReference>
<dbReference type="SUPFAM" id="SSF53098">
    <property type="entry name" value="Ribonuclease H-like"/>
    <property type="match status" value="1"/>
</dbReference>
<dbReference type="SUPFAM" id="SSF56672">
    <property type="entry name" value="DNA/RNA polymerases"/>
    <property type="match status" value="1"/>
</dbReference>
<dbReference type="InterPro" id="IPR043502">
    <property type="entry name" value="DNA/RNA_pol_sf"/>
</dbReference>
<accession>A0A433SII9</accession>
<dbReference type="PANTHER" id="PTHR37984">
    <property type="entry name" value="PROTEIN CBG26694"/>
    <property type="match status" value="1"/>
</dbReference>
<proteinExistence type="predicted"/>
<evidence type="ECO:0008006" key="4">
    <source>
        <dbReference type="Google" id="ProtNLM"/>
    </source>
</evidence>
<feature type="compositionally biased region" description="Basic residues" evidence="1">
    <location>
        <begin position="111"/>
        <end position="121"/>
    </location>
</feature>
<dbReference type="Gene3D" id="3.30.420.10">
    <property type="entry name" value="Ribonuclease H-like superfamily/Ribonuclease H"/>
    <property type="match status" value="1"/>
</dbReference>
<dbReference type="GO" id="GO:0003676">
    <property type="term" value="F:nucleic acid binding"/>
    <property type="evidence" value="ECO:0007669"/>
    <property type="project" value="InterPro"/>
</dbReference>
<dbReference type="GO" id="GO:0006259">
    <property type="term" value="P:DNA metabolic process"/>
    <property type="evidence" value="ECO:0007669"/>
    <property type="project" value="UniProtKB-ARBA"/>
</dbReference>
<feature type="compositionally biased region" description="Polar residues" evidence="1">
    <location>
        <begin position="127"/>
        <end position="137"/>
    </location>
</feature>
<sequence length="388" mass="44790">MRSGLVEKFNGTLKKMLKRLCNEKPKKWHRYINALLFAYREVPQDSTHFAPFELMYGRTVRGIIDILRKLWTQDIDKPEVKSSYQYVLDLLERLTNTLELAKEQLESPQARQKKHFDKKTKSRNDETSSTVLDVSSQTRDDLNVPSCVAVVEDYDYEADNGQDNLVDDEQGSEDLPEIGTWEQKEDAAGVKFSEALTYDQNQDLQMLVEKFSYIFPDRPGDTNLAEHRIDLTSDVPVRQTPYAVPFALRSSLKKELQQMEDLVIIRKSDSPYASPVVAVKKKDGSNRVCIDFLRLNSITVTDPPQPVPSPAEYFLGMSEDKYFSKLDFTKGYHLIRARPFDVHKTAFVTMDQHYEFLRMLFGMVNSSIREGMDNVIDYIDDLLVHTKT</sequence>
<feature type="region of interest" description="Disordered" evidence="1">
    <location>
        <begin position="105"/>
        <end position="137"/>
    </location>
</feature>
<dbReference type="Gene3D" id="3.10.10.10">
    <property type="entry name" value="HIV Type 1 Reverse Transcriptase, subunit A, domain 1"/>
    <property type="match status" value="1"/>
</dbReference>
<dbReference type="Proteomes" id="UP000271974">
    <property type="component" value="Unassembled WGS sequence"/>
</dbReference>
<comment type="caution">
    <text evidence="2">The sequence shown here is derived from an EMBL/GenBank/DDBJ whole genome shotgun (WGS) entry which is preliminary data.</text>
</comment>
<evidence type="ECO:0000256" key="1">
    <source>
        <dbReference type="SAM" id="MobiDB-lite"/>
    </source>
</evidence>
<keyword evidence="3" id="KW-1185">Reference proteome</keyword>
<dbReference type="OrthoDB" id="10051443at2759"/>
<dbReference type="STRING" id="188477.A0A433SII9"/>
<protein>
    <recommendedName>
        <fullName evidence="4">Reverse transcriptase domain-containing protein</fullName>
    </recommendedName>
</protein>
<dbReference type="InterPro" id="IPR036397">
    <property type="entry name" value="RNaseH_sf"/>
</dbReference>